<dbReference type="AlphaFoldDB" id="A0A381QP38"/>
<keyword evidence="2" id="KW-0378">Hydrolase</keyword>
<reference evidence="4" key="1">
    <citation type="submission" date="2018-05" db="EMBL/GenBank/DDBJ databases">
        <authorList>
            <person name="Lanie J.A."/>
            <person name="Ng W.-L."/>
            <person name="Kazmierczak K.M."/>
            <person name="Andrzejewski T.M."/>
            <person name="Davidsen T.M."/>
            <person name="Wayne K.J."/>
            <person name="Tettelin H."/>
            <person name="Glass J.I."/>
            <person name="Rusch D."/>
            <person name="Podicherti R."/>
            <person name="Tsui H.-C.T."/>
            <person name="Winkler M.E."/>
        </authorList>
    </citation>
    <scope>NUCLEOTIDE SEQUENCE</scope>
</reference>
<keyword evidence="1" id="KW-0479">Metal-binding</keyword>
<dbReference type="InterPro" id="IPR017850">
    <property type="entry name" value="Alkaline_phosphatase_core_sf"/>
</dbReference>
<evidence type="ECO:0000256" key="1">
    <source>
        <dbReference type="ARBA" id="ARBA00022723"/>
    </source>
</evidence>
<sequence length="523" mass="59508">MNILFIMCDQLRADYLSCYGHPHLKTRNIDALAASGVRFNQAYCQAPLCGPSRASFYTGRYMSSHGVMSNTDPLKMGELTLGDYLRAVGMTAVVVGKSEGSPNLLALERFQIDASSTEGQQLANNGFLPFELFSGIYPDPILPKDLGYNDYLRSHGFNGDNPWEEWANSAIDSNGKRVSGWQMRNAGLPARVPEEHSETAFTTLRAIEFLNSVDPQDSWCMHLSYIKPHWPYLAPDPYHARYDKGHVIPAVRDERERHDPHPVYEAFMAQDYSQNFSREEVRNTVIPTYMGLIQQVDDHIGRVLTHLEKKGLRESTLIVLTSDHGDYLGDHWLGEKDLFHEPSVRVPLIICDPSAVANGTRGRVVEEFVEAVDIVPTLVEFAGGTAPLERIEGCSLLPFLHQKDGASSWRDCAISEIDFSDRGPRTLLDVHPYECRSRMIKTTKWKYIFHEHFPPQLFDLENDPHEFIDLGEDPGYRAVRQENYDRLFTWFRGLKVRTETPTETLFDRGPELDEELGIMIGHW</sequence>
<evidence type="ECO:0000313" key="4">
    <source>
        <dbReference type="EMBL" id="SUZ79293.1"/>
    </source>
</evidence>
<gene>
    <name evidence="4" type="ORF">METZ01_LOCUS32147</name>
</gene>
<dbReference type="PANTHER" id="PTHR45953">
    <property type="entry name" value="IDURONATE 2-SULFATASE"/>
    <property type="match status" value="1"/>
</dbReference>
<dbReference type="PANTHER" id="PTHR45953:SF1">
    <property type="entry name" value="IDURONATE 2-SULFATASE"/>
    <property type="match status" value="1"/>
</dbReference>
<name>A0A381QP38_9ZZZZ</name>
<dbReference type="GO" id="GO:0046872">
    <property type="term" value="F:metal ion binding"/>
    <property type="evidence" value="ECO:0007669"/>
    <property type="project" value="UniProtKB-KW"/>
</dbReference>
<organism evidence="4">
    <name type="scientific">marine metagenome</name>
    <dbReference type="NCBI Taxonomy" id="408172"/>
    <lineage>
        <taxon>unclassified sequences</taxon>
        <taxon>metagenomes</taxon>
        <taxon>ecological metagenomes</taxon>
    </lineage>
</organism>
<dbReference type="Pfam" id="PF00884">
    <property type="entry name" value="Sulfatase"/>
    <property type="match status" value="1"/>
</dbReference>
<dbReference type="EMBL" id="UINC01001382">
    <property type="protein sequence ID" value="SUZ79293.1"/>
    <property type="molecule type" value="Genomic_DNA"/>
</dbReference>
<evidence type="ECO:0000259" key="3">
    <source>
        <dbReference type="Pfam" id="PF00884"/>
    </source>
</evidence>
<evidence type="ECO:0000256" key="2">
    <source>
        <dbReference type="ARBA" id="ARBA00022801"/>
    </source>
</evidence>
<dbReference type="SUPFAM" id="SSF53649">
    <property type="entry name" value="Alkaline phosphatase-like"/>
    <property type="match status" value="1"/>
</dbReference>
<dbReference type="InterPro" id="IPR000917">
    <property type="entry name" value="Sulfatase_N"/>
</dbReference>
<feature type="domain" description="Sulfatase N-terminal" evidence="3">
    <location>
        <begin position="2"/>
        <end position="383"/>
    </location>
</feature>
<protein>
    <recommendedName>
        <fullName evidence="3">Sulfatase N-terminal domain-containing protein</fullName>
    </recommendedName>
</protein>
<accession>A0A381QP38</accession>
<dbReference type="GO" id="GO:0005737">
    <property type="term" value="C:cytoplasm"/>
    <property type="evidence" value="ECO:0007669"/>
    <property type="project" value="TreeGrafter"/>
</dbReference>
<dbReference type="Gene3D" id="3.40.720.10">
    <property type="entry name" value="Alkaline Phosphatase, subunit A"/>
    <property type="match status" value="1"/>
</dbReference>
<dbReference type="GO" id="GO:0008484">
    <property type="term" value="F:sulfuric ester hydrolase activity"/>
    <property type="evidence" value="ECO:0007669"/>
    <property type="project" value="TreeGrafter"/>
</dbReference>
<proteinExistence type="predicted"/>